<proteinExistence type="inferred from homology"/>
<protein>
    <submittedName>
        <fullName evidence="3">Acyl-CoA thioesterase</fullName>
    </submittedName>
</protein>
<dbReference type="RefSeq" id="WP_200270748.1">
    <property type="nucleotide sequence ID" value="NZ_JAENHN010000043.1"/>
</dbReference>
<evidence type="ECO:0000256" key="2">
    <source>
        <dbReference type="ARBA" id="ARBA00022801"/>
    </source>
</evidence>
<evidence type="ECO:0000313" key="4">
    <source>
        <dbReference type="Proteomes" id="UP000596739"/>
    </source>
</evidence>
<sequence>MLILEYEYVIKPRFSDTDSYGVMHHSSYFKWFEEARFEFSKEVLKFDEDLLNGKKLKFPIVECNCRFKESVIYDDVVKIDLKFLLGKSAKITFEYKAINLRINRICAVGKTVHMFLDENNRICLNIPKILSERLNDIVEFEE</sequence>
<dbReference type="PIRSF" id="PIRSF003230">
    <property type="entry name" value="YbgC"/>
    <property type="match status" value="1"/>
</dbReference>
<accession>A0ABS1ERG0</accession>
<keyword evidence="4" id="KW-1185">Reference proteome</keyword>
<dbReference type="SUPFAM" id="SSF54637">
    <property type="entry name" value="Thioesterase/thiol ester dehydrase-isomerase"/>
    <property type="match status" value="1"/>
</dbReference>
<evidence type="ECO:0000256" key="1">
    <source>
        <dbReference type="ARBA" id="ARBA00005953"/>
    </source>
</evidence>
<comment type="caution">
    <text evidence="3">The sequence shown here is derived from an EMBL/GenBank/DDBJ whole genome shotgun (WGS) entry which is preliminary data.</text>
</comment>
<organism evidence="3 4">
    <name type="scientific">Clostridium yunnanense</name>
    <dbReference type="NCBI Taxonomy" id="2800325"/>
    <lineage>
        <taxon>Bacteria</taxon>
        <taxon>Bacillati</taxon>
        <taxon>Bacillota</taxon>
        <taxon>Clostridia</taxon>
        <taxon>Eubacteriales</taxon>
        <taxon>Clostridiaceae</taxon>
        <taxon>Clostridium</taxon>
    </lineage>
</organism>
<evidence type="ECO:0000313" key="3">
    <source>
        <dbReference type="EMBL" id="MBK1811995.1"/>
    </source>
</evidence>
<dbReference type="Gene3D" id="3.10.129.10">
    <property type="entry name" value="Hotdog Thioesterase"/>
    <property type="match status" value="1"/>
</dbReference>
<name>A0ABS1ERG0_9CLOT</name>
<keyword evidence="2" id="KW-0378">Hydrolase</keyword>
<comment type="similarity">
    <text evidence="1">Belongs to the 4-hydroxybenzoyl-CoA thioesterase family.</text>
</comment>
<dbReference type="InterPro" id="IPR006684">
    <property type="entry name" value="YbgC/YbaW"/>
</dbReference>
<dbReference type="InterPro" id="IPR029069">
    <property type="entry name" value="HotDog_dom_sf"/>
</dbReference>
<dbReference type="PANTHER" id="PTHR31793">
    <property type="entry name" value="4-HYDROXYBENZOYL-COA THIOESTERASE FAMILY MEMBER"/>
    <property type="match status" value="1"/>
</dbReference>
<dbReference type="PANTHER" id="PTHR31793:SF27">
    <property type="entry name" value="NOVEL THIOESTERASE SUPERFAMILY DOMAIN AND SAPOSIN A-TYPE DOMAIN CONTAINING PROTEIN (0610012H03RIK)"/>
    <property type="match status" value="1"/>
</dbReference>
<dbReference type="InterPro" id="IPR050563">
    <property type="entry name" value="4-hydroxybenzoyl-CoA_TE"/>
</dbReference>
<reference evidence="4" key="1">
    <citation type="submission" date="2021-01" db="EMBL/GenBank/DDBJ databases">
        <title>Genome public.</title>
        <authorList>
            <person name="Liu C."/>
            <person name="Sun Q."/>
        </authorList>
    </citation>
    <scope>NUCLEOTIDE SEQUENCE [LARGE SCALE GENOMIC DNA]</scope>
    <source>
        <strain evidence="4">YIM B02505</strain>
    </source>
</reference>
<gene>
    <name evidence="3" type="ORF">JHL18_15340</name>
</gene>
<dbReference type="EMBL" id="JAENHN010000043">
    <property type="protein sequence ID" value="MBK1811995.1"/>
    <property type="molecule type" value="Genomic_DNA"/>
</dbReference>
<dbReference type="CDD" id="cd00586">
    <property type="entry name" value="4HBT"/>
    <property type="match status" value="1"/>
</dbReference>
<dbReference type="Proteomes" id="UP000596739">
    <property type="component" value="Unassembled WGS sequence"/>
</dbReference>
<dbReference type="Pfam" id="PF13279">
    <property type="entry name" value="4HBT_2"/>
    <property type="match status" value="1"/>
</dbReference>